<dbReference type="CDD" id="cd07990">
    <property type="entry name" value="LPLAT_LCLAT1-like"/>
    <property type="match status" value="1"/>
</dbReference>
<evidence type="ECO:0000256" key="33">
    <source>
        <dbReference type="ARBA" id="ARBA00036892"/>
    </source>
</evidence>
<comment type="similarity">
    <text evidence="8">Belongs to the 1-acyl-sn-glycerol-3-phosphate acyltransferase family.</text>
</comment>
<evidence type="ECO:0000256" key="36">
    <source>
        <dbReference type="ARBA" id="ARBA00042940"/>
    </source>
</evidence>
<evidence type="ECO:0000256" key="17">
    <source>
        <dbReference type="ARBA" id="ARBA00022771"/>
    </source>
</evidence>
<evidence type="ECO:0000256" key="24">
    <source>
        <dbReference type="ARBA" id="ARBA00023098"/>
    </source>
</evidence>
<comment type="catalytic activity">
    <reaction evidence="1">
        <text>a 1-acyl-sn-glycero-3-phosphate + an acyl-CoA = a 1,2-diacyl-sn-glycero-3-phosphate + CoA</text>
        <dbReference type="Rhea" id="RHEA:19709"/>
        <dbReference type="ChEBI" id="CHEBI:57287"/>
        <dbReference type="ChEBI" id="CHEBI:57970"/>
        <dbReference type="ChEBI" id="CHEBI:58342"/>
        <dbReference type="ChEBI" id="CHEBI:58608"/>
        <dbReference type="EC" id="2.3.1.51"/>
    </reaction>
    <physiologicalReaction direction="left-to-right" evidence="1">
        <dbReference type="Rhea" id="RHEA:19710"/>
    </physiologicalReaction>
</comment>
<dbReference type="UniPathway" id="UPA00143"/>
<evidence type="ECO:0000256" key="27">
    <source>
        <dbReference type="ARBA" id="ARBA00023209"/>
    </source>
</evidence>
<keyword evidence="23" id="KW-0072">Autophagy</keyword>
<dbReference type="FunFam" id="3.10.20.90:FF:000142">
    <property type="entry name" value="E3 ubiquitin-protein ligase parkin"/>
    <property type="match status" value="1"/>
</dbReference>
<dbReference type="SMART" id="SM00563">
    <property type="entry name" value="PlsC"/>
    <property type="match status" value="1"/>
</dbReference>
<dbReference type="GO" id="GO:0005829">
    <property type="term" value="C:cytosol"/>
    <property type="evidence" value="ECO:0007669"/>
    <property type="project" value="UniProtKB-SubCell"/>
</dbReference>
<evidence type="ECO:0000256" key="2">
    <source>
        <dbReference type="ARBA" id="ARBA00004173"/>
    </source>
</evidence>
<name>A0A2U4CNM8_TURTR</name>
<comment type="pathway">
    <text evidence="7">Lipid metabolism.</text>
</comment>
<dbReference type="OrthoDB" id="189226at2759"/>
<evidence type="ECO:0000256" key="7">
    <source>
        <dbReference type="ARBA" id="ARBA00005189"/>
    </source>
</evidence>
<comment type="catalytic activity">
    <reaction evidence="33">
        <text>(4Z,7Z,10Z,13Z,16Z,19Z)-docosahexaenoyl-CoA + 1-(9Z-octadecenoyl)-sn-glycero-3-phosphate = 1-(9Z-octadecenoyl)-2-(4Z,7Z,10Z,13Z,16Z,19Z-docosahexaenoyl)-sn-glycero-3-phosphate + CoA</text>
        <dbReference type="Rhea" id="RHEA:55312"/>
        <dbReference type="ChEBI" id="CHEBI:57287"/>
        <dbReference type="ChEBI" id="CHEBI:74298"/>
        <dbReference type="ChEBI" id="CHEBI:74544"/>
        <dbReference type="ChEBI" id="CHEBI:138723"/>
    </reaction>
    <physiologicalReaction direction="left-to-right" evidence="33">
        <dbReference type="Rhea" id="RHEA:55313"/>
    </physiologicalReaction>
</comment>
<evidence type="ECO:0000256" key="3">
    <source>
        <dbReference type="ARBA" id="ARBA00004477"/>
    </source>
</evidence>
<comment type="catalytic activity">
    <reaction evidence="38">
        <text>1-octadecanoyl-sn-glycero-3-phosphate + (9Z,12Z)-octadecadienoyl-CoA = 1-octadecanoyl-2-(9Z,12Z-octadecadienoyl)-sn-glycero-3-phosphate + CoA</text>
        <dbReference type="Rhea" id="RHEA:55304"/>
        <dbReference type="ChEBI" id="CHEBI:57287"/>
        <dbReference type="ChEBI" id="CHEBI:57383"/>
        <dbReference type="ChEBI" id="CHEBI:74565"/>
        <dbReference type="ChEBI" id="CHEBI:77098"/>
    </reaction>
    <physiologicalReaction direction="left-to-right" evidence="38">
        <dbReference type="Rhea" id="RHEA:55305"/>
    </physiologicalReaction>
</comment>
<keyword evidence="29 45" id="KW-0012">Acyltransferase</keyword>
<evidence type="ECO:0000256" key="29">
    <source>
        <dbReference type="ARBA" id="ARBA00023315"/>
    </source>
</evidence>
<dbReference type="Gene3D" id="3.10.20.90">
    <property type="entry name" value="Phosphatidylinositol 3-kinase Catalytic Subunit, Chain A, domain 1"/>
    <property type="match status" value="1"/>
</dbReference>
<dbReference type="GO" id="GO:0004842">
    <property type="term" value="F:ubiquitin-protein transferase activity"/>
    <property type="evidence" value="ECO:0007669"/>
    <property type="project" value="InterPro"/>
</dbReference>
<dbReference type="InterPro" id="IPR041170">
    <property type="entry name" value="Znf-RING_14"/>
</dbReference>
<dbReference type="GO" id="GO:0008270">
    <property type="term" value="F:zinc ion binding"/>
    <property type="evidence" value="ECO:0007669"/>
    <property type="project" value="UniProtKB-KW"/>
</dbReference>
<feature type="domain" description="Ubiquitin-like" evidence="42">
    <location>
        <begin position="1"/>
        <end position="72"/>
    </location>
</feature>
<feature type="transmembrane region" description="Helical" evidence="41">
    <location>
        <begin position="471"/>
        <end position="496"/>
    </location>
</feature>
<dbReference type="GeneID" id="101328244"/>
<keyword evidence="26 41" id="KW-0472">Membrane</keyword>
<evidence type="ECO:0000256" key="41">
    <source>
        <dbReference type="SAM" id="Phobius"/>
    </source>
</evidence>
<evidence type="ECO:0000256" key="39">
    <source>
        <dbReference type="ARBA" id="ARBA00049159"/>
    </source>
</evidence>
<dbReference type="CDD" id="cd21382">
    <property type="entry name" value="RING0_parkin"/>
    <property type="match status" value="1"/>
</dbReference>
<feature type="transmembrane region" description="Helical" evidence="41">
    <location>
        <begin position="790"/>
        <end position="813"/>
    </location>
</feature>
<dbReference type="Gene3D" id="2.20.25.20">
    <property type="match status" value="1"/>
</dbReference>
<evidence type="ECO:0000256" key="14">
    <source>
        <dbReference type="ARBA" id="ARBA00022692"/>
    </source>
</evidence>
<keyword evidence="22 41" id="KW-1133">Transmembrane helix</keyword>
<dbReference type="CDD" id="cd01798">
    <property type="entry name" value="Ubl_parkin"/>
    <property type="match status" value="1"/>
</dbReference>
<evidence type="ECO:0000256" key="40">
    <source>
        <dbReference type="SAM" id="MobiDB-lite"/>
    </source>
</evidence>
<keyword evidence="25" id="KW-0496">Mitochondrion</keyword>
<keyword evidence="44" id="KW-1185">Reference proteome</keyword>
<evidence type="ECO:0000256" key="22">
    <source>
        <dbReference type="ARBA" id="ARBA00022989"/>
    </source>
</evidence>
<evidence type="ECO:0000313" key="44">
    <source>
        <dbReference type="Proteomes" id="UP000245320"/>
    </source>
</evidence>
<dbReference type="CDD" id="cd16627">
    <property type="entry name" value="RING-HC_RBR_parkin"/>
    <property type="match status" value="1"/>
</dbReference>
<keyword evidence="19" id="KW-0256">Endoplasmic reticulum</keyword>
<comment type="catalytic activity">
    <reaction evidence="32">
        <text>(4Z,7Z,10Z,13Z,16Z,19Z)-docosahexaenoyl-CoA + 1-hexadecanoyl-sn-glycero-3-phosphate = 1-hexadecanoyl-2-(4Z,7Z,10Z,13Z,16Z,19Z-docosahexaenoyl)-sn-glycero-3-phosphate + CoA</text>
        <dbReference type="Rhea" id="RHEA:55300"/>
        <dbReference type="ChEBI" id="CHEBI:57287"/>
        <dbReference type="ChEBI" id="CHEBI:57518"/>
        <dbReference type="ChEBI" id="CHEBI:74298"/>
        <dbReference type="ChEBI" id="CHEBI:82928"/>
    </reaction>
    <physiologicalReaction direction="left-to-right" evidence="32">
        <dbReference type="Rhea" id="RHEA:55301"/>
    </physiologicalReaction>
</comment>
<dbReference type="Pfam" id="PF16076">
    <property type="entry name" value="Acyltransf_C"/>
    <property type="match status" value="1"/>
</dbReference>
<dbReference type="SMART" id="SM00647">
    <property type="entry name" value="IBR"/>
    <property type="match status" value="1"/>
</dbReference>
<dbReference type="SUPFAM" id="SSF69593">
    <property type="entry name" value="Glycerol-3-phosphate (1)-acyltransferase"/>
    <property type="match status" value="1"/>
</dbReference>
<keyword evidence="13" id="KW-0808">Transferase</keyword>
<dbReference type="STRING" id="9739.ENSTTRP00000011415"/>
<sequence>MIVFVRFNSSHGFPVEVDSDTSIFQLKEVVAKQQGVPADQLRVIFAGKELRNDLTVRSCDLDQQSIVHIVLRPQRKVPERSTAGRDSPQNTAGGSEREPESLTRVDLSSSVLPADSVGLAVILKDDNENGGPPAGRPAGRPTYNSFFVYCKGPCQGVQPGKLRVRCSTCQQATLTLAQGPSRWEDVLIPNQMSGECQSPNCPGTRAEFFFKCGAHPTSDKETSVALNLITTNSRDITCITCMDIRSPVLVFQCNYRHVICLDCFHLYCVTRLNDRQFVHDPQLGYSLPCVAGCPNSLIKELHHFRILGEEQYNRYQQYGAEECVLQMGGVLCPSPGCGAGLLPEPSQRKVTCEAGSGLGCGFVFCRECKEPYHEGECSALFEASGTVTQAYQVDEKTAERARWEHASKETIKKTSKPCPRCHVPVEKHGVFLSPGRPVLWTCSTVGVCGLAEERPPSMDLIALLKSQFLCHLIFCYVFIASGLIINTIQLFTLLLWPINKQLFRKINCRLSYCISSQLVMLLEWWSGTECIIHTDPRAYPKYGKENAIVVLNHKFEIDFLCGWSLAERFGVLGGSKVLAKKELAYVPIIGWMWYFTEMVFCTRKWEQDRKTVSESLLHLRDYPEKYFFLIHCEGTRFTEKKHQISMQVAQAKGLPSLKHHLLPRTKGFAITVRSLRNVVSAVYDCTLNFRNNENPTLLGVLNGKKYHADLYVRRIPLGEVPEDEDRCAAWLHKLYQEKDALQEEYSRTGTFPGTPMVPPRRPWTLVNWLFWASLLLYPFFRFLVNMVRSGSSLTLASFVLVFFVASVGVRWMIGVTEIDKGSAYGNMDSKQKHGD</sequence>
<dbReference type="GO" id="GO:0003841">
    <property type="term" value="F:1-acylglycerol-3-phosphate O-acyltransferase activity"/>
    <property type="evidence" value="ECO:0007669"/>
    <property type="project" value="UniProtKB-EC"/>
</dbReference>
<evidence type="ECO:0000256" key="5">
    <source>
        <dbReference type="ARBA" id="ARBA00004728"/>
    </source>
</evidence>
<evidence type="ECO:0000256" key="23">
    <source>
        <dbReference type="ARBA" id="ARBA00023006"/>
    </source>
</evidence>
<evidence type="ECO:0000256" key="4">
    <source>
        <dbReference type="ARBA" id="ARBA00004514"/>
    </source>
</evidence>
<keyword evidence="17" id="KW-0863">Zinc-finger</keyword>
<keyword evidence="14 41" id="KW-0812">Transmembrane</keyword>
<dbReference type="Pfam" id="PF01553">
    <property type="entry name" value="Acyltransferase"/>
    <property type="match status" value="1"/>
</dbReference>
<evidence type="ECO:0000256" key="31">
    <source>
        <dbReference type="ARBA" id="ARBA00029536"/>
    </source>
</evidence>
<dbReference type="GO" id="GO:0005789">
    <property type="term" value="C:endoplasmic reticulum membrane"/>
    <property type="evidence" value="ECO:0007669"/>
    <property type="project" value="UniProtKB-SubCell"/>
</dbReference>
<evidence type="ECO:0000256" key="21">
    <source>
        <dbReference type="ARBA" id="ARBA00022843"/>
    </source>
</evidence>
<keyword evidence="21" id="KW-0832">Ubl conjugation</keyword>
<evidence type="ECO:0000256" key="19">
    <source>
        <dbReference type="ARBA" id="ARBA00022824"/>
    </source>
</evidence>
<dbReference type="PANTHER" id="PTHR10983:SF8">
    <property type="entry name" value="1-ACYL-SN-GLYCEROL-3-PHOSPHATE ACYLTRANSFERASE DELTA"/>
    <property type="match status" value="1"/>
</dbReference>
<keyword evidence="10" id="KW-0963">Cytoplasm</keyword>
<evidence type="ECO:0000259" key="43">
    <source>
        <dbReference type="PROSITE" id="PS51873"/>
    </source>
</evidence>
<evidence type="ECO:0000256" key="9">
    <source>
        <dbReference type="ARBA" id="ARBA00013211"/>
    </source>
</evidence>
<keyword evidence="11" id="KW-0444">Lipid biosynthesis</keyword>
<dbReference type="InterPro" id="IPR047535">
    <property type="entry name" value="RING-HC_RBR_parkin"/>
</dbReference>
<dbReference type="InterPro" id="IPR041565">
    <property type="entry name" value="Parkin_Znf-RING"/>
</dbReference>
<evidence type="ECO:0000256" key="1">
    <source>
        <dbReference type="ARBA" id="ARBA00000300"/>
    </source>
</evidence>
<dbReference type="InterPro" id="IPR029071">
    <property type="entry name" value="Ubiquitin-like_domsf"/>
</dbReference>
<dbReference type="Proteomes" id="UP000245320">
    <property type="component" value="Chromosome 12"/>
</dbReference>
<comment type="subcellular location">
    <subcellularLocation>
        <location evidence="4">Cytoplasm</location>
        <location evidence="4">Cytosol</location>
    </subcellularLocation>
    <subcellularLocation>
        <location evidence="3">Endoplasmic reticulum membrane</location>
        <topology evidence="3">Multi-pass membrane protein</topology>
    </subcellularLocation>
    <subcellularLocation>
        <location evidence="2">Mitochondrion</location>
    </subcellularLocation>
</comment>
<keyword evidence="28" id="KW-1208">Phospholipid metabolism</keyword>
<evidence type="ECO:0000256" key="18">
    <source>
        <dbReference type="ARBA" id="ARBA00022786"/>
    </source>
</evidence>
<dbReference type="InParanoid" id="A0A2U4CNM8"/>
<dbReference type="PROSITE" id="PS51873">
    <property type="entry name" value="TRIAD"/>
    <property type="match status" value="1"/>
</dbReference>
<accession>A0A2U4CNM8</accession>
<protein>
    <recommendedName>
        <fullName evidence="34">1-acyl-sn-glycerol-3-phosphate acyltransferase delta</fullName>
        <ecNumber evidence="9">2.3.1.51</ecNumber>
    </recommendedName>
    <alternativeName>
        <fullName evidence="35">1-acylglycerol-3-phosphate O-acyltransferase 4</fullName>
    </alternativeName>
    <alternativeName>
        <fullName evidence="31">E3 ubiquitin-protein ligase parkin</fullName>
    </alternativeName>
    <alternativeName>
        <fullName evidence="36">Lysophosphatidic acid acyltransferase delta</fullName>
    </alternativeName>
</protein>
<dbReference type="GO" id="GO:0008654">
    <property type="term" value="P:phospholipid biosynthetic process"/>
    <property type="evidence" value="ECO:0007669"/>
    <property type="project" value="UniProtKB-KW"/>
</dbReference>
<dbReference type="InterPro" id="IPR000626">
    <property type="entry name" value="Ubiquitin-like_dom"/>
</dbReference>
<keyword evidence="20" id="KW-0862">Zinc</keyword>
<dbReference type="GO" id="GO:0005741">
    <property type="term" value="C:mitochondrial outer membrane"/>
    <property type="evidence" value="ECO:0007669"/>
    <property type="project" value="TreeGrafter"/>
</dbReference>
<evidence type="ECO:0000256" key="11">
    <source>
        <dbReference type="ARBA" id="ARBA00022516"/>
    </source>
</evidence>
<evidence type="ECO:0000256" key="20">
    <source>
        <dbReference type="ARBA" id="ARBA00022833"/>
    </source>
</evidence>
<dbReference type="PRINTS" id="PR01475">
    <property type="entry name" value="PARKIN"/>
</dbReference>
<keyword evidence="15" id="KW-0479">Metal-binding</keyword>
<evidence type="ECO:0000313" key="45">
    <source>
        <dbReference type="RefSeq" id="XP_019807053.1"/>
    </source>
</evidence>
<evidence type="ECO:0000256" key="32">
    <source>
        <dbReference type="ARBA" id="ARBA00035935"/>
    </source>
</evidence>
<evidence type="ECO:0000256" key="13">
    <source>
        <dbReference type="ARBA" id="ARBA00022679"/>
    </source>
</evidence>
<keyword evidence="27" id="KW-0594">Phospholipid biosynthesis</keyword>
<dbReference type="Pfam" id="PF17976">
    <property type="entry name" value="zf-RING_12"/>
    <property type="match status" value="1"/>
</dbReference>
<dbReference type="EC" id="2.3.1.51" evidence="9"/>
<dbReference type="SUPFAM" id="SSF54236">
    <property type="entry name" value="Ubiquitin-like"/>
    <property type="match status" value="1"/>
</dbReference>
<dbReference type="CDD" id="cd20340">
    <property type="entry name" value="BRcat_RBR_parkin"/>
    <property type="match status" value="1"/>
</dbReference>
<feature type="transmembrane region" description="Helical" evidence="41">
    <location>
        <begin position="765"/>
        <end position="784"/>
    </location>
</feature>
<dbReference type="InterPro" id="IPR032098">
    <property type="entry name" value="Acyltransf_C"/>
</dbReference>
<dbReference type="GO" id="GO:0006914">
    <property type="term" value="P:autophagy"/>
    <property type="evidence" value="ECO:0007669"/>
    <property type="project" value="UniProtKB-KW"/>
</dbReference>
<dbReference type="Pfam" id="PF00240">
    <property type="entry name" value="ubiquitin"/>
    <property type="match status" value="1"/>
</dbReference>
<evidence type="ECO:0000256" key="8">
    <source>
        <dbReference type="ARBA" id="ARBA00008655"/>
    </source>
</evidence>
<feature type="region of interest" description="Disordered" evidence="40">
    <location>
        <begin position="77"/>
        <end position="107"/>
    </location>
</feature>
<comment type="similarity">
    <text evidence="30">Belongs to the RBR family. Parkin subfamily.</text>
</comment>
<dbReference type="InterPro" id="IPR044066">
    <property type="entry name" value="TRIAD_supradom"/>
</dbReference>
<keyword evidence="18" id="KW-0833">Ubl conjugation pathway</keyword>
<evidence type="ECO:0000256" key="25">
    <source>
        <dbReference type="ARBA" id="ARBA00023128"/>
    </source>
</evidence>
<evidence type="ECO:0000256" key="35">
    <source>
        <dbReference type="ARBA" id="ARBA00041272"/>
    </source>
</evidence>
<evidence type="ECO:0000259" key="42">
    <source>
        <dbReference type="PROSITE" id="PS50053"/>
    </source>
</evidence>
<dbReference type="FunFam" id="2.20.25.20:FF:000008">
    <property type="entry name" value="E3 ubiquitin-protein ligase parkin"/>
    <property type="match status" value="1"/>
</dbReference>
<keyword evidence="12" id="KW-0597">Phosphoprotein</keyword>
<evidence type="ECO:0000256" key="6">
    <source>
        <dbReference type="ARBA" id="ARBA00004906"/>
    </source>
</evidence>
<reference evidence="45" key="1">
    <citation type="submission" date="2025-08" db="UniProtKB">
        <authorList>
            <consortium name="RefSeq"/>
        </authorList>
    </citation>
    <scope>IDENTIFICATION</scope>
    <source>
        <tissue evidence="45">Spleen</tissue>
    </source>
</reference>
<comment type="pathway">
    <text evidence="6">Protein modification; protein ubiquitination.</text>
</comment>
<evidence type="ECO:0000256" key="34">
    <source>
        <dbReference type="ARBA" id="ARBA00040981"/>
    </source>
</evidence>
<dbReference type="InterPro" id="IPR002867">
    <property type="entry name" value="IBR_dom"/>
</dbReference>
<gene>
    <name evidence="45" type="primary">AGPAT4</name>
</gene>
<evidence type="ECO:0000256" key="37">
    <source>
        <dbReference type="ARBA" id="ARBA00045404"/>
    </source>
</evidence>
<comment type="catalytic activity">
    <reaction evidence="39">
        <text>1-octadecanoyl-sn-glycero-3-phosphate + (4Z,7Z,10Z,13Z,16Z,19Z)-docosahexaenoyl-CoA = 1-octadecanoyl-2-(4Z,7Z,10Z,13Z,16Z,19Z-docosahexaenoyl)-sn-glycero-3-phosphate + CoA</text>
        <dbReference type="Rhea" id="RHEA:55308"/>
        <dbReference type="ChEBI" id="CHEBI:57287"/>
        <dbReference type="ChEBI" id="CHEBI:74298"/>
        <dbReference type="ChEBI" id="CHEBI:74565"/>
        <dbReference type="ChEBI" id="CHEBI:77130"/>
    </reaction>
    <physiologicalReaction direction="left-to-right" evidence="39">
        <dbReference type="Rhea" id="RHEA:55309"/>
    </physiologicalReaction>
</comment>
<dbReference type="Pfam" id="PF17978">
    <property type="entry name" value="zf-RING_14"/>
    <property type="match status" value="1"/>
</dbReference>
<evidence type="ECO:0000256" key="15">
    <source>
        <dbReference type="ARBA" id="ARBA00022723"/>
    </source>
</evidence>
<dbReference type="FunCoup" id="A0A2U4CNM8">
    <property type="interactions" value="264"/>
</dbReference>
<evidence type="ECO:0000256" key="30">
    <source>
        <dbReference type="ARBA" id="ARBA00029442"/>
    </source>
</evidence>
<evidence type="ECO:0000256" key="10">
    <source>
        <dbReference type="ARBA" id="ARBA00022490"/>
    </source>
</evidence>
<keyword evidence="24" id="KW-0443">Lipid metabolism</keyword>
<feature type="domain" description="RING-type" evidence="43">
    <location>
        <begin position="234"/>
        <end position="479"/>
    </location>
</feature>
<evidence type="ECO:0000256" key="12">
    <source>
        <dbReference type="ARBA" id="ARBA00022553"/>
    </source>
</evidence>
<organism evidence="44 45">
    <name type="scientific">Tursiops truncatus</name>
    <name type="common">Atlantic bottle-nosed dolphin</name>
    <name type="synonym">Delphinus truncatus</name>
    <dbReference type="NCBI Taxonomy" id="9739"/>
    <lineage>
        <taxon>Eukaryota</taxon>
        <taxon>Metazoa</taxon>
        <taxon>Chordata</taxon>
        <taxon>Craniata</taxon>
        <taxon>Vertebrata</taxon>
        <taxon>Euteleostomi</taxon>
        <taxon>Mammalia</taxon>
        <taxon>Eutheria</taxon>
        <taxon>Laurasiatheria</taxon>
        <taxon>Artiodactyla</taxon>
        <taxon>Whippomorpha</taxon>
        <taxon>Cetacea</taxon>
        <taxon>Odontoceti</taxon>
        <taxon>Delphinidae</taxon>
        <taxon>Tursiops</taxon>
    </lineage>
</organism>
<dbReference type="InterPro" id="IPR002123">
    <property type="entry name" value="Plipid/glycerol_acylTrfase"/>
</dbReference>
<proteinExistence type="inferred from homology"/>
<keyword evidence="16" id="KW-0677">Repeat</keyword>
<evidence type="ECO:0000256" key="16">
    <source>
        <dbReference type="ARBA" id="ARBA00022737"/>
    </source>
</evidence>
<dbReference type="PROSITE" id="PS50053">
    <property type="entry name" value="UBIQUITIN_2"/>
    <property type="match status" value="1"/>
</dbReference>
<dbReference type="SMART" id="SM00213">
    <property type="entry name" value="UBQ"/>
    <property type="match status" value="1"/>
</dbReference>
<evidence type="ECO:0000256" key="26">
    <source>
        <dbReference type="ARBA" id="ARBA00023136"/>
    </source>
</evidence>
<comment type="pathway">
    <text evidence="5">Phospholipid metabolism; CDP-diacylglycerol biosynthesis; CDP-diacylglycerol from sn-glycerol 3-phosphate: step 2/3.</text>
</comment>
<evidence type="ECO:0000256" key="38">
    <source>
        <dbReference type="ARBA" id="ARBA00048232"/>
    </source>
</evidence>
<dbReference type="PANTHER" id="PTHR10983">
    <property type="entry name" value="1-ACYLGLYCEROL-3-PHOSPHATE ACYLTRANSFERASE-RELATED"/>
    <property type="match status" value="1"/>
</dbReference>
<dbReference type="AlphaFoldDB" id="A0A2U4CNM8"/>
<dbReference type="InterPro" id="IPR047534">
    <property type="entry name" value="BRcat_RBR_parkin"/>
</dbReference>
<dbReference type="GO" id="GO:0016567">
    <property type="term" value="P:protein ubiquitination"/>
    <property type="evidence" value="ECO:0007669"/>
    <property type="project" value="UniProtKB-UniPathway"/>
</dbReference>
<dbReference type="GO" id="GO:0009893">
    <property type="term" value="P:positive regulation of metabolic process"/>
    <property type="evidence" value="ECO:0007669"/>
    <property type="project" value="UniProtKB-ARBA"/>
</dbReference>
<dbReference type="RefSeq" id="XP_019807053.1">
    <property type="nucleotide sequence ID" value="XM_019951494.2"/>
</dbReference>
<evidence type="ECO:0000256" key="28">
    <source>
        <dbReference type="ARBA" id="ARBA00023264"/>
    </source>
</evidence>
<dbReference type="InterPro" id="IPR003977">
    <property type="entry name" value="Parkin"/>
</dbReference>
<comment type="function">
    <text evidence="37">Converts 1-acyl-sn-glycerol-3-phosphate (lysophosphatidic acid or LPA) into 1,2-diacyl-sn-glycerol-3-phosphate (phosphatidic acid or PA) by incorporating an acyl moiety at the sn-2 position of the glycerol backbone. Exhibits high acyl-CoA specificity for polyunsaturated fatty acyl-CoA, especially docosahexaenoyl-CoA (22:6-CoA, DHA-CoA).</text>
</comment>